<dbReference type="EMBL" id="JABSTQ010009232">
    <property type="protein sequence ID" value="KAG0431364.1"/>
    <property type="molecule type" value="Genomic_DNA"/>
</dbReference>
<protein>
    <submittedName>
        <fullName evidence="1">Uncharacterized protein</fullName>
    </submittedName>
</protein>
<proteinExistence type="predicted"/>
<dbReference type="Proteomes" id="UP000805193">
    <property type="component" value="Unassembled WGS sequence"/>
</dbReference>
<name>A0AC60QBB7_IXOPE</name>
<comment type="caution">
    <text evidence="1">The sequence shown here is derived from an EMBL/GenBank/DDBJ whole genome shotgun (WGS) entry which is preliminary data.</text>
</comment>
<evidence type="ECO:0000313" key="2">
    <source>
        <dbReference type="Proteomes" id="UP000805193"/>
    </source>
</evidence>
<accession>A0AC60QBB7</accession>
<sequence>MRFVQANHNNTHFPLWGTCLGFELLTTLTAGTKVLQACSSNDQATSLNMTADFRRSRLYNSIPKTLEKALRTTPITYNAHSWCLTLTLKKCWGNLKQKWKNERSDEKRKTHKTGAGHMATRLDNNNDSDGSNYLPHVQNEPVVRLLEGMVGCDPEYEYAGSCSGGNDTNEPAQKVTEMCNFVMKCMALTPGQQETPPQEPRPHLTVPVYMGYDDIKSVADFLGEL</sequence>
<gene>
    <name evidence="1" type="ORF">HPB47_021854</name>
</gene>
<evidence type="ECO:0000313" key="1">
    <source>
        <dbReference type="EMBL" id="KAG0431364.1"/>
    </source>
</evidence>
<keyword evidence="2" id="KW-1185">Reference proteome</keyword>
<reference evidence="1 2" key="1">
    <citation type="journal article" date="2020" name="Cell">
        <title>Large-Scale Comparative Analyses of Tick Genomes Elucidate Their Genetic Diversity and Vector Capacities.</title>
        <authorList>
            <consortium name="Tick Genome and Microbiome Consortium (TIGMIC)"/>
            <person name="Jia N."/>
            <person name="Wang J."/>
            <person name="Shi W."/>
            <person name="Du L."/>
            <person name="Sun Y."/>
            <person name="Zhan W."/>
            <person name="Jiang J.F."/>
            <person name="Wang Q."/>
            <person name="Zhang B."/>
            <person name="Ji P."/>
            <person name="Bell-Sakyi L."/>
            <person name="Cui X.M."/>
            <person name="Yuan T.T."/>
            <person name="Jiang B.G."/>
            <person name="Yang W.F."/>
            <person name="Lam T.T."/>
            <person name="Chang Q.C."/>
            <person name="Ding S.J."/>
            <person name="Wang X.J."/>
            <person name="Zhu J.G."/>
            <person name="Ruan X.D."/>
            <person name="Zhao L."/>
            <person name="Wei J.T."/>
            <person name="Ye R.Z."/>
            <person name="Que T.C."/>
            <person name="Du C.H."/>
            <person name="Zhou Y.H."/>
            <person name="Cheng J.X."/>
            <person name="Dai P.F."/>
            <person name="Guo W.B."/>
            <person name="Han X.H."/>
            <person name="Huang E.J."/>
            <person name="Li L.F."/>
            <person name="Wei W."/>
            <person name="Gao Y.C."/>
            <person name="Liu J.Z."/>
            <person name="Shao H.Z."/>
            <person name="Wang X."/>
            <person name="Wang C.C."/>
            <person name="Yang T.C."/>
            <person name="Huo Q.B."/>
            <person name="Li W."/>
            <person name="Chen H.Y."/>
            <person name="Chen S.E."/>
            <person name="Zhou L.G."/>
            <person name="Ni X.B."/>
            <person name="Tian J.H."/>
            <person name="Sheng Y."/>
            <person name="Liu T."/>
            <person name="Pan Y.S."/>
            <person name="Xia L.Y."/>
            <person name="Li J."/>
            <person name="Zhao F."/>
            <person name="Cao W.C."/>
        </authorList>
    </citation>
    <scope>NUCLEOTIDE SEQUENCE [LARGE SCALE GENOMIC DNA]</scope>
    <source>
        <strain evidence="1">Iper-2018</strain>
    </source>
</reference>
<organism evidence="1 2">
    <name type="scientific">Ixodes persulcatus</name>
    <name type="common">Taiga tick</name>
    <dbReference type="NCBI Taxonomy" id="34615"/>
    <lineage>
        <taxon>Eukaryota</taxon>
        <taxon>Metazoa</taxon>
        <taxon>Ecdysozoa</taxon>
        <taxon>Arthropoda</taxon>
        <taxon>Chelicerata</taxon>
        <taxon>Arachnida</taxon>
        <taxon>Acari</taxon>
        <taxon>Parasitiformes</taxon>
        <taxon>Ixodida</taxon>
        <taxon>Ixodoidea</taxon>
        <taxon>Ixodidae</taxon>
        <taxon>Ixodinae</taxon>
        <taxon>Ixodes</taxon>
    </lineage>
</organism>